<proteinExistence type="inferred from homology"/>
<evidence type="ECO:0000313" key="6">
    <source>
        <dbReference type="EMBL" id="SDI36893.1"/>
    </source>
</evidence>
<dbReference type="GO" id="GO:0008173">
    <property type="term" value="F:RNA methyltransferase activity"/>
    <property type="evidence" value="ECO:0007669"/>
    <property type="project" value="InterPro"/>
</dbReference>
<dbReference type="FunFam" id="3.40.1280.10:FF:000015">
    <property type="entry name" value="Putative tRNA/rRNA methyltransferase"/>
    <property type="match status" value="1"/>
</dbReference>
<dbReference type="GO" id="GO:0005829">
    <property type="term" value="C:cytosol"/>
    <property type="evidence" value="ECO:0007669"/>
    <property type="project" value="TreeGrafter"/>
</dbReference>
<accession>A0A1G8K0I1</accession>
<dbReference type="SMART" id="SM00967">
    <property type="entry name" value="SpoU_sub_bind"/>
    <property type="match status" value="1"/>
</dbReference>
<dbReference type="GO" id="GO:0003723">
    <property type="term" value="F:RNA binding"/>
    <property type="evidence" value="ECO:0007669"/>
    <property type="project" value="InterPro"/>
</dbReference>
<dbReference type="GO" id="GO:0006396">
    <property type="term" value="P:RNA processing"/>
    <property type="evidence" value="ECO:0007669"/>
    <property type="project" value="InterPro"/>
</dbReference>
<gene>
    <name evidence="6" type="ORF">SAMN05421505_14632</name>
</gene>
<dbReference type="InterPro" id="IPR001537">
    <property type="entry name" value="SpoU_MeTrfase"/>
</dbReference>
<dbReference type="Proteomes" id="UP000198923">
    <property type="component" value="Unassembled WGS sequence"/>
</dbReference>
<dbReference type="InterPro" id="IPR029064">
    <property type="entry name" value="Ribosomal_eL30-like_sf"/>
</dbReference>
<dbReference type="CDD" id="cd18103">
    <property type="entry name" value="SpoU-like_RlmB"/>
    <property type="match status" value="1"/>
</dbReference>
<dbReference type="STRING" id="504805.SAMN05421505_14632"/>
<keyword evidence="3 6" id="KW-0808">Transferase</keyword>
<dbReference type="NCBIfam" id="TIGR00186">
    <property type="entry name" value="rRNA_methyl_3"/>
    <property type="match status" value="1"/>
</dbReference>
<dbReference type="EMBL" id="FNCN01000046">
    <property type="protein sequence ID" value="SDI36893.1"/>
    <property type="molecule type" value="Genomic_DNA"/>
</dbReference>
<evidence type="ECO:0000256" key="3">
    <source>
        <dbReference type="ARBA" id="ARBA00022679"/>
    </source>
</evidence>
<evidence type="ECO:0000256" key="4">
    <source>
        <dbReference type="SAM" id="MobiDB-lite"/>
    </source>
</evidence>
<dbReference type="SUPFAM" id="SSF75217">
    <property type="entry name" value="alpha/beta knot"/>
    <property type="match status" value="1"/>
</dbReference>
<feature type="compositionally biased region" description="Low complexity" evidence="4">
    <location>
        <begin position="51"/>
        <end position="64"/>
    </location>
</feature>
<protein>
    <submittedName>
        <fullName evidence="6">23S rRNA (Guanosine2251-2'-O)-methyltransferase</fullName>
    </submittedName>
</protein>
<dbReference type="RefSeq" id="WP_093175401.1">
    <property type="nucleotide sequence ID" value="NZ_FNCN01000046.1"/>
</dbReference>
<comment type="similarity">
    <text evidence="1">Belongs to the class IV-like SAM-binding methyltransferase superfamily. RNA methyltransferase TrmH family.</text>
</comment>
<keyword evidence="7" id="KW-1185">Reference proteome</keyword>
<dbReference type="OrthoDB" id="9785673at2"/>
<dbReference type="InterPro" id="IPR013123">
    <property type="entry name" value="SpoU_subst-bd"/>
</dbReference>
<dbReference type="InterPro" id="IPR004441">
    <property type="entry name" value="rRNA_MeTrfase_TrmH"/>
</dbReference>
<evidence type="ECO:0000256" key="2">
    <source>
        <dbReference type="ARBA" id="ARBA00022603"/>
    </source>
</evidence>
<dbReference type="Gene3D" id="3.40.1280.10">
    <property type="match status" value="1"/>
</dbReference>
<dbReference type="AlphaFoldDB" id="A0A1G8K0I1"/>
<dbReference type="PANTHER" id="PTHR46429">
    <property type="entry name" value="23S RRNA (GUANOSINE-2'-O-)-METHYLTRANSFERASE RLMB"/>
    <property type="match status" value="1"/>
</dbReference>
<evidence type="ECO:0000313" key="7">
    <source>
        <dbReference type="Proteomes" id="UP000198923"/>
    </source>
</evidence>
<keyword evidence="2 6" id="KW-0489">Methyltransferase</keyword>
<organism evidence="6 7">
    <name type="scientific">Sinosporangium album</name>
    <dbReference type="NCBI Taxonomy" id="504805"/>
    <lineage>
        <taxon>Bacteria</taxon>
        <taxon>Bacillati</taxon>
        <taxon>Actinomycetota</taxon>
        <taxon>Actinomycetes</taxon>
        <taxon>Streptosporangiales</taxon>
        <taxon>Streptosporangiaceae</taxon>
        <taxon>Sinosporangium</taxon>
    </lineage>
</organism>
<feature type="domain" description="RNA 2-O ribose methyltransferase substrate binding" evidence="5">
    <location>
        <begin position="75"/>
        <end position="151"/>
    </location>
</feature>
<dbReference type="Gene3D" id="3.30.1330.30">
    <property type="match status" value="1"/>
</dbReference>
<feature type="region of interest" description="Disordered" evidence="4">
    <location>
        <begin position="1"/>
        <end position="76"/>
    </location>
</feature>
<dbReference type="Pfam" id="PF00588">
    <property type="entry name" value="SpoU_methylase"/>
    <property type="match status" value="1"/>
</dbReference>
<dbReference type="GO" id="GO:0032259">
    <property type="term" value="P:methylation"/>
    <property type="evidence" value="ECO:0007669"/>
    <property type="project" value="UniProtKB-KW"/>
</dbReference>
<dbReference type="InterPro" id="IPR029026">
    <property type="entry name" value="tRNA_m1G_MTases_N"/>
</dbReference>
<reference evidence="6 7" key="1">
    <citation type="submission" date="2016-10" db="EMBL/GenBank/DDBJ databases">
        <authorList>
            <person name="de Groot N.N."/>
        </authorList>
    </citation>
    <scope>NUCLEOTIDE SEQUENCE [LARGE SCALE GENOMIC DNA]</scope>
    <source>
        <strain evidence="6 7">CPCC 201354</strain>
    </source>
</reference>
<evidence type="ECO:0000259" key="5">
    <source>
        <dbReference type="SMART" id="SM00967"/>
    </source>
</evidence>
<sequence>MAGGGRASGRPSKKKSPTKGSGGKVRRSLEGKGATPPAHMRHWYKDRQREAAATGGARPATPAPRKVRRDDTNEIVGGRNPVVEALRAGIPATALYVGQRLDSDDRVRESIKIAADRGIALLEVSRERLDRLTGGTHHQGLALQIPPYEYAHPDDLVSFAQDATEVPLIVALDSVTDPRNLGAIARSTTAFGGHGIVVPQRRSVGVTAGAWKTSAGTLAHLPVARAANLTSTLREYRAAGLFVVGLDGDGTTELGDLQLATEPLVVVVGSEGKGLSRLVRDTCDVVVRIPMHAAAESLNAGVATGIALYEIARLRRG</sequence>
<evidence type="ECO:0000256" key="1">
    <source>
        <dbReference type="ARBA" id="ARBA00007228"/>
    </source>
</evidence>
<dbReference type="FunFam" id="3.30.1330.30:FF:000024">
    <property type="entry name" value="Putative tRNA/rRNA methyltransferase"/>
    <property type="match status" value="1"/>
</dbReference>
<dbReference type="Pfam" id="PF08032">
    <property type="entry name" value="SpoU_sub_bind"/>
    <property type="match status" value="1"/>
</dbReference>
<name>A0A1G8K0I1_9ACTN</name>
<dbReference type="InterPro" id="IPR029028">
    <property type="entry name" value="Alpha/beta_knot_MTases"/>
</dbReference>
<dbReference type="PANTHER" id="PTHR46429:SF1">
    <property type="entry name" value="23S RRNA (GUANOSINE-2'-O-)-METHYLTRANSFERASE RLMB"/>
    <property type="match status" value="1"/>
</dbReference>
<dbReference type="SUPFAM" id="SSF55315">
    <property type="entry name" value="L30e-like"/>
    <property type="match status" value="1"/>
</dbReference>